<organism evidence="12 13">
    <name type="scientific">Callorhinchus milii</name>
    <name type="common">Ghost shark</name>
    <dbReference type="NCBI Taxonomy" id="7868"/>
    <lineage>
        <taxon>Eukaryota</taxon>
        <taxon>Metazoa</taxon>
        <taxon>Chordata</taxon>
        <taxon>Craniata</taxon>
        <taxon>Vertebrata</taxon>
        <taxon>Chondrichthyes</taxon>
        <taxon>Holocephali</taxon>
        <taxon>Chimaeriformes</taxon>
        <taxon>Callorhinchidae</taxon>
        <taxon>Callorhinchus</taxon>
    </lineage>
</organism>
<dbReference type="InterPro" id="IPR043957">
    <property type="entry name" value="Vanin_C"/>
</dbReference>
<dbReference type="FunFam" id="3.60.110.10:FF:000001">
    <property type="entry name" value="biotinidase isoform X1"/>
    <property type="match status" value="1"/>
</dbReference>
<dbReference type="InterPro" id="IPR003010">
    <property type="entry name" value="C-N_Hydrolase"/>
</dbReference>
<dbReference type="Pfam" id="PF19018">
    <property type="entry name" value="Vanin_C"/>
    <property type="match status" value="1"/>
</dbReference>
<dbReference type="GO" id="GO:0047708">
    <property type="term" value="F:biotinidase activity"/>
    <property type="evidence" value="ECO:0007669"/>
    <property type="project" value="UniProtKB-EC"/>
</dbReference>
<dbReference type="OMA" id="SGKWNPC"/>
<feature type="active site" description="Nucleophile" evidence="9">
    <location>
        <position position="220"/>
    </location>
</feature>
<dbReference type="CDD" id="cd07567">
    <property type="entry name" value="biotinidase_like"/>
    <property type="match status" value="1"/>
</dbReference>
<feature type="chain" id="PRO_5021401770" description="Biotinidase" evidence="10">
    <location>
        <begin position="29"/>
        <end position="527"/>
    </location>
</feature>
<dbReference type="OrthoDB" id="10250282at2759"/>
<dbReference type="GeneID" id="103181262"/>
<dbReference type="AlphaFoldDB" id="A0A4W3KH26"/>
<keyword evidence="2 10" id="KW-0732">Signal</keyword>
<dbReference type="InterPro" id="IPR012101">
    <property type="entry name" value="Biotinidase-like_euk"/>
</dbReference>
<keyword evidence="3" id="KW-0378">Hydrolase</keyword>
<sequence length="527" mass="59661">MQRVGVRRLRLQVLFLFWPAMVMHPVVCGKEFYMAAVYEHKTVLNATAGSPPTRETALNHMRKNLDIYQHQVNTASKQGAQIIVFPEDGLYGFSFNRTTIYPYLEPIPDPAIVNWNPCLNPTKFNNTEVVHQLSCMARNSSIYLVVNMGDRQACAHGDPHCPPDGRYQFNTNVVFNDQGTLIAKYHKQNLFFEVAFNVPQQTEHIIFNTTFAGRFGILTCFDILFYDPAVSLIEKYGVNQLVFPTAWMNELPLLTAIQFQRAFATLFQINLLAANQHHPERNMTGSGIYTPSSSLYYHNMESSQGKLLVAKVPIISPNRVRNLGLPQLQMKRAFVKRIMMSVAKKARQKPNEPVTHSALPIPAPGSIFHGLMMHDNYTFVPVTDAKGNLQVCNNYLCCHLAYNRTNPTIDLYALGAFDGHHKGTGYYLQVCALVKCAGPDYNTCGEGVTSASNILDFTLWGNFSTQHVFPEILASEIKVYQPDSIKWEKDNFYMTKKTMSEGLVTAALYGRWYKRDIGSTRILNNFH</sequence>
<name>A0A4W3KH26_CALMI</name>
<dbReference type="STRING" id="7868.ENSCMIP00000046480"/>
<evidence type="ECO:0000256" key="6">
    <source>
        <dbReference type="ARBA" id="ARBA00039012"/>
    </source>
</evidence>
<reference evidence="13" key="3">
    <citation type="journal article" date="2014" name="Nature">
        <title>Elephant shark genome provides unique insights into gnathostome evolution.</title>
        <authorList>
            <consortium name="International Elephant Shark Genome Sequencing Consortium"/>
            <person name="Venkatesh B."/>
            <person name="Lee A.P."/>
            <person name="Ravi V."/>
            <person name="Maurya A.K."/>
            <person name="Lian M.M."/>
            <person name="Swann J.B."/>
            <person name="Ohta Y."/>
            <person name="Flajnik M.F."/>
            <person name="Sutoh Y."/>
            <person name="Kasahara M."/>
            <person name="Hoon S."/>
            <person name="Gangu V."/>
            <person name="Roy S.W."/>
            <person name="Irimia M."/>
            <person name="Korzh V."/>
            <person name="Kondrychyn I."/>
            <person name="Lim Z.W."/>
            <person name="Tay B.H."/>
            <person name="Tohari S."/>
            <person name="Kong K.W."/>
            <person name="Ho S."/>
            <person name="Lorente-Galdos B."/>
            <person name="Quilez J."/>
            <person name="Marques-Bonet T."/>
            <person name="Raney B.J."/>
            <person name="Ingham P.W."/>
            <person name="Tay A."/>
            <person name="Hillier L.W."/>
            <person name="Minx P."/>
            <person name="Boehm T."/>
            <person name="Wilson R.K."/>
            <person name="Brenner S."/>
            <person name="Warren W.C."/>
        </authorList>
    </citation>
    <scope>NUCLEOTIDE SEQUENCE [LARGE SCALE GENOMIC DNA]</scope>
</reference>
<feature type="active site" description="Proton acceptor" evidence="9">
    <location>
        <position position="87"/>
    </location>
</feature>
<dbReference type="InterPro" id="IPR040154">
    <property type="entry name" value="Biotinidase/VNN"/>
</dbReference>
<evidence type="ECO:0000256" key="5">
    <source>
        <dbReference type="ARBA" id="ARBA00037073"/>
    </source>
</evidence>
<evidence type="ECO:0000256" key="2">
    <source>
        <dbReference type="ARBA" id="ARBA00022729"/>
    </source>
</evidence>
<protein>
    <recommendedName>
        <fullName evidence="7">Biotinidase</fullName>
        <ecNumber evidence="6">3.5.1.12</ecNumber>
    </recommendedName>
</protein>
<dbReference type="SUPFAM" id="SSF56317">
    <property type="entry name" value="Carbon-nitrogen hydrolase"/>
    <property type="match status" value="1"/>
</dbReference>
<accession>A0A4W3KH26</accession>
<dbReference type="InterPro" id="IPR036526">
    <property type="entry name" value="C-N_Hydrolase_sf"/>
</dbReference>
<dbReference type="KEGG" id="cmk:103181262"/>
<reference evidence="12" key="4">
    <citation type="submission" date="2025-08" db="UniProtKB">
        <authorList>
            <consortium name="Ensembl"/>
        </authorList>
    </citation>
    <scope>IDENTIFICATION</scope>
</reference>
<dbReference type="Gene3D" id="3.60.110.10">
    <property type="entry name" value="Carbon-nitrogen hydrolase"/>
    <property type="match status" value="1"/>
</dbReference>
<reference evidence="13" key="1">
    <citation type="journal article" date="2006" name="Science">
        <title>Ancient noncoding elements conserved in the human genome.</title>
        <authorList>
            <person name="Venkatesh B."/>
            <person name="Kirkness E.F."/>
            <person name="Loh Y.H."/>
            <person name="Halpern A.L."/>
            <person name="Lee A.P."/>
            <person name="Johnson J."/>
            <person name="Dandona N."/>
            <person name="Viswanathan L.D."/>
            <person name="Tay A."/>
            <person name="Venter J.C."/>
            <person name="Strausberg R.L."/>
            <person name="Brenner S."/>
        </authorList>
    </citation>
    <scope>NUCLEOTIDE SEQUENCE [LARGE SCALE GENOMIC DNA]</scope>
</reference>
<evidence type="ECO:0000256" key="7">
    <source>
        <dbReference type="ARBA" id="ARBA00039680"/>
    </source>
</evidence>
<keyword evidence="13" id="KW-1185">Reference proteome</keyword>
<proteinExistence type="inferred from homology"/>
<evidence type="ECO:0000256" key="10">
    <source>
        <dbReference type="SAM" id="SignalP"/>
    </source>
</evidence>
<dbReference type="PANTHER" id="PTHR10609">
    <property type="entry name" value="BIOTINIDASE-RELATED"/>
    <property type="match status" value="1"/>
</dbReference>
<dbReference type="Ensembl" id="ENSCMIT00000047142.1">
    <property type="protein sequence ID" value="ENSCMIP00000046480.1"/>
    <property type="gene ID" value="ENSCMIG00000019124.1"/>
</dbReference>
<dbReference type="InParanoid" id="A0A4W3KH26"/>
<dbReference type="GeneTree" id="ENSGT00390000013823"/>
<evidence type="ECO:0000256" key="4">
    <source>
        <dbReference type="ARBA" id="ARBA00023180"/>
    </source>
</evidence>
<evidence type="ECO:0000256" key="3">
    <source>
        <dbReference type="ARBA" id="ARBA00022801"/>
    </source>
</evidence>
<dbReference type="Proteomes" id="UP000314986">
    <property type="component" value="Unassembled WGS sequence"/>
</dbReference>
<feature type="domain" description="CN hydrolase" evidence="11">
    <location>
        <begin position="44"/>
        <end position="314"/>
    </location>
</feature>
<evidence type="ECO:0000256" key="1">
    <source>
        <dbReference type="ARBA" id="ARBA00008225"/>
    </source>
</evidence>
<dbReference type="Pfam" id="PF00795">
    <property type="entry name" value="CN_hydrolase"/>
    <property type="match status" value="1"/>
</dbReference>
<reference evidence="12" key="5">
    <citation type="submission" date="2025-09" db="UniProtKB">
        <authorList>
            <consortium name="Ensembl"/>
        </authorList>
    </citation>
    <scope>IDENTIFICATION</scope>
</reference>
<gene>
    <name evidence="12" type="primary">btd</name>
</gene>
<evidence type="ECO:0000256" key="9">
    <source>
        <dbReference type="PIRSR" id="PIRSR011861-1"/>
    </source>
</evidence>
<dbReference type="PIRSF" id="PIRSF011861">
    <property type="entry name" value="Biotinidase"/>
    <property type="match status" value="1"/>
</dbReference>
<dbReference type="PROSITE" id="PS50263">
    <property type="entry name" value="CN_HYDROLASE"/>
    <property type="match status" value="1"/>
</dbReference>
<evidence type="ECO:0000313" key="12">
    <source>
        <dbReference type="Ensembl" id="ENSCMIP00000046480.1"/>
    </source>
</evidence>
<dbReference type="CTD" id="686"/>
<comment type="catalytic activity">
    <reaction evidence="8">
        <text>biocytin + H2O = biotin + L-lysine</text>
        <dbReference type="Rhea" id="RHEA:77171"/>
        <dbReference type="ChEBI" id="CHEBI:15377"/>
        <dbReference type="ChEBI" id="CHEBI:32551"/>
        <dbReference type="ChEBI" id="CHEBI:57586"/>
        <dbReference type="ChEBI" id="CHEBI:195545"/>
        <dbReference type="EC" id="3.5.1.12"/>
    </reaction>
</comment>
<reference evidence="13" key="2">
    <citation type="journal article" date="2007" name="PLoS Biol.">
        <title>Survey sequencing and comparative analysis of the elephant shark (Callorhinchus milii) genome.</title>
        <authorList>
            <person name="Venkatesh B."/>
            <person name="Kirkness E.F."/>
            <person name="Loh Y.H."/>
            <person name="Halpern A.L."/>
            <person name="Lee A.P."/>
            <person name="Johnson J."/>
            <person name="Dandona N."/>
            <person name="Viswanathan L.D."/>
            <person name="Tay A."/>
            <person name="Venter J.C."/>
            <person name="Strausberg R.L."/>
            <person name="Brenner S."/>
        </authorList>
    </citation>
    <scope>NUCLEOTIDE SEQUENCE [LARGE SCALE GENOMIC DNA]</scope>
</reference>
<dbReference type="EC" id="3.5.1.12" evidence="6"/>
<feature type="signal peptide" evidence="10">
    <location>
        <begin position="1"/>
        <end position="28"/>
    </location>
</feature>
<evidence type="ECO:0000256" key="8">
    <source>
        <dbReference type="ARBA" id="ARBA00043697"/>
    </source>
</evidence>
<feature type="active site" description="Proton donor" evidence="9">
    <location>
        <position position="187"/>
    </location>
</feature>
<comment type="similarity">
    <text evidence="1">Belongs to the carbon-nitrogen hydrolase superfamily. BTD/VNN family.</text>
</comment>
<keyword evidence="4" id="KW-0325">Glycoprotein</keyword>
<dbReference type="PANTHER" id="PTHR10609:SF14">
    <property type="entry name" value="BIOTINIDASE"/>
    <property type="match status" value="1"/>
</dbReference>
<evidence type="ECO:0000259" key="11">
    <source>
        <dbReference type="PROSITE" id="PS50263"/>
    </source>
</evidence>
<comment type="function">
    <text evidence="5">Catalytic release of biotin from biocytin, the product of biotin-dependent carboxylases degradation.</text>
</comment>
<evidence type="ECO:0000313" key="13">
    <source>
        <dbReference type="Proteomes" id="UP000314986"/>
    </source>
</evidence>